<dbReference type="EMBL" id="KB307971">
    <property type="protein sequence ID" value="ELT98394.1"/>
    <property type="molecule type" value="Genomic_DNA"/>
</dbReference>
<evidence type="ECO:0000313" key="1">
    <source>
        <dbReference type="EMBL" id="ELT98394.1"/>
    </source>
</evidence>
<dbReference type="Proteomes" id="UP000014760">
    <property type="component" value="Unassembled WGS sequence"/>
</dbReference>
<dbReference type="EnsemblMetazoa" id="CapteT212823">
    <property type="protein sequence ID" value="CapteP212823"/>
    <property type="gene ID" value="CapteG212823"/>
</dbReference>
<dbReference type="EMBL" id="AMQN01049045">
    <property type="status" value="NOT_ANNOTATED_CDS"/>
    <property type="molecule type" value="Genomic_DNA"/>
</dbReference>
<evidence type="ECO:0000313" key="3">
    <source>
        <dbReference type="Proteomes" id="UP000014760"/>
    </source>
</evidence>
<dbReference type="HOGENOM" id="CLU_1373400_0_0_1"/>
<evidence type="ECO:0000313" key="2">
    <source>
        <dbReference type="EnsemblMetazoa" id="CapteP212823"/>
    </source>
</evidence>
<dbReference type="AlphaFoldDB" id="R7TXF3"/>
<sequence length="199" mass="23107">MISARATSLSFERPVDFDLKQYSDDARFTFGEGRKVKLSFRIKKDAGLHILESRLSEDQTYREHEDCYEISARVVDSRQLEWWLNGFADIQMLDIPVTPHNSYKTAADYVLNLNELGFDDLHYVLGISNDHCLFGKAVIRVGDDYYDPTIIGRHCFLPKDQFVSIYEMPLNELKDFMAEHNNEMPSILNLEVVEMLSQK</sequence>
<organism evidence="1">
    <name type="scientific">Capitella teleta</name>
    <name type="common">Polychaete worm</name>
    <dbReference type="NCBI Taxonomy" id="283909"/>
    <lineage>
        <taxon>Eukaryota</taxon>
        <taxon>Metazoa</taxon>
        <taxon>Spiralia</taxon>
        <taxon>Lophotrochozoa</taxon>
        <taxon>Annelida</taxon>
        <taxon>Polychaeta</taxon>
        <taxon>Sedentaria</taxon>
        <taxon>Scolecida</taxon>
        <taxon>Capitellidae</taxon>
        <taxon>Capitella</taxon>
    </lineage>
</organism>
<accession>R7TXF3</accession>
<reference evidence="2" key="3">
    <citation type="submission" date="2015-06" db="UniProtKB">
        <authorList>
            <consortium name="EnsemblMetazoa"/>
        </authorList>
    </citation>
    <scope>IDENTIFICATION</scope>
</reference>
<reference evidence="3" key="1">
    <citation type="submission" date="2012-12" db="EMBL/GenBank/DDBJ databases">
        <authorList>
            <person name="Hellsten U."/>
            <person name="Grimwood J."/>
            <person name="Chapman J.A."/>
            <person name="Shapiro H."/>
            <person name="Aerts A."/>
            <person name="Otillar R.P."/>
            <person name="Terry A.Y."/>
            <person name="Boore J.L."/>
            <person name="Simakov O."/>
            <person name="Marletaz F."/>
            <person name="Cho S.-J."/>
            <person name="Edsinger-Gonzales E."/>
            <person name="Havlak P."/>
            <person name="Kuo D.-H."/>
            <person name="Larsson T."/>
            <person name="Lv J."/>
            <person name="Arendt D."/>
            <person name="Savage R."/>
            <person name="Osoegawa K."/>
            <person name="de Jong P."/>
            <person name="Lindberg D.R."/>
            <person name="Seaver E.C."/>
            <person name="Weisblat D.A."/>
            <person name="Putnam N.H."/>
            <person name="Grigoriev I.V."/>
            <person name="Rokhsar D.S."/>
        </authorList>
    </citation>
    <scope>NUCLEOTIDE SEQUENCE</scope>
    <source>
        <strain evidence="3">I ESC-2004</strain>
    </source>
</reference>
<protein>
    <submittedName>
        <fullName evidence="1 2">Uncharacterized protein</fullName>
    </submittedName>
</protein>
<keyword evidence="3" id="KW-1185">Reference proteome</keyword>
<gene>
    <name evidence="1" type="ORF">CAPTEDRAFT_212823</name>
</gene>
<proteinExistence type="predicted"/>
<reference evidence="1 3" key="2">
    <citation type="journal article" date="2013" name="Nature">
        <title>Insights into bilaterian evolution from three spiralian genomes.</title>
        <authorList>
            <person name="Simakov O."/>
            <person name="Marletaz F."/>
            <person name="Cho S.J."/>
            <person name="Edsinger-Gonzales E."/>
            <person name="Havlak P."/>
            <person name="Hellsten U."/>
            <person name="Kuo D.H."/>
            <person name="Larsson T."/>
            <person name="Lv J."/>
            <person name="Arendt D."/>
            <person name="Savage R."/>
            <person name="Osoegawa K."/>
            <person name="de Jong P."/>
            <person name="Grimwood J."/>
            <person name="Chapman J.A."/>
            <person name="Shapiro H."/>
            <person name="Aerts A."/>
            <person name="Otillar R.P."/>
            <person name="Terry A.Y."/>
            <person name="Boore J.L."/>
            <person name="Grigoriev I.V."/>
            <person name="Lindberg D.R."/>
            <person name="Seaver E.C."/>
            <person name="Weisblat D.A."/>
            <person name="Putnam N.H."/>
            <person name="Rokhsar D.S."/>
        </authorList>
    </citation>
    <scope>NUCLEOTIDE SEQUENCE</scope>
    <source>
        <strain evidence="1 3">I ESC-2004</strain>
    </source>
</reference>
<name>R7TXF3_CAPTE</name>